<evidence type="ECO:0000313" key="4">
    <source>
        <dbReference type="Proteomes" id="UP000245839"/>
    </source>
</evidence>
<evidence type="ECO:0000313" key="5">
    <source>
        <dbReference type="Proteomes" id="UP000251571"/>
    </source>
</evidence>
<dbReference type="Pfam" id="PF13673">
    <property type="entry name" value="Acetyltransf_10"/>
    <property type="match status" value="1"/>
</dbReference>
<feature type="domain" description="N-acetyltransferase" evidence="1">
    <location>
        <begin position="4"/>
        <end position="157"/>
    </location>
</feature>
<dbReference type="PROSITE" id="PS51186">
    <property type="entry name" value="GNAT"/>
    <property type="match status" value="1"/>
</dbReference>
<name>A0A2Y9AQV3_9RHOB</name>
<dbReference type="Gene3D" id="3.40.630.30">
    <property type="match status" value="1"/>
</dbReference>
<organism evidence="3 5">
    <name type="scientific">Jannaschia seohaensis</name>
    <dbReference type="NCBI Taxonomy" id="475081"/>
    <lineage>
        <taxon>Bacteria</taxon>
        <taxon>Pseudomonadati</taxon>
        <taxon>Pseudomonadota</taxon>
        <taxon>Alphaproteobacteria</taxon>
        <taxon>Rhodobacterales</taxon>
        <taxon>Roseobacteraceae</taxon>
        <taxon>Jannaschia</taxon>
    </lineage>
</organism>
<evidence type="ECO:0000313" key="2">
    <source>
        <dbReference type="EMBL" id="PWJ18305.1"/>
    </source>
</evidence>
<keyword evidence="4" id="KW-1185">Reference proteome</keyword>
<dbReference type="InterPro" id="IPR000182">
    <property type="entry name" value="GNAT_dom"/>
</dbReference>
<accession>A0A2Y9AQV3</accession>
<dbReference type="CDD" id="cd04301">
    <property type="entry name" value="NAT_SF"/>
    <property type="match status" value="1"/>
</dbReference>
<dbReference type="OrthoDB" id="9789081at2"/>
<dbReference type="Proteomes" id="UP000251571">
    <property type="component" value="Unassembled WGS sequence"/>
</dbReference>
<dbReference type="EMBL" id="QGDJ01000005">
    <property type="protein sequence ID" value="PWJ18305.1"/>
    <property type="molecule type" value="Genomic_DNA"/>
</dbReference>
<dbReference type="InterPro" id="IPR016181">
    <property type="entry name" value="Acyl_CoA_acyltransferase"/>
</dbReference>
<dbReference type="EMBL" id="UETC01000005">
    <property type="protein sequence ID" value="SSA46830.1"/>
    <property type="molecule type" value="Genomic_DNA"/>
</dbReference>
<proteinExistence type="predicted"/>
<dbReference type="GO" id="GO:0016747">
    <property type="term" value="F:acyltransferase activity, transferring groups other than amino-acyl groups"/>
    <property type="evidence" value="ECO:0007669"/>
    <property type="project" value="InterPro"/>
</dbReference>
<reference evidence="3 5" key="1">
    <citation type="submission" date="2016-10" db="EMBL/GenBank/DDBJ databases">
        <authorList>
            <person name="Cai Z."/>
        </authorList>
    </citation>
    <scope>NUCLEOTIDE SEQUENCE [LARGE SCALE GENOMIC DNA]</scope>
    <source>
        <strain evidence="3 5">DSM 25227</strain>
    </source>
</reference>
<dbReference type="PANTHER" id="PTHR43451">
    <property type="entry name" value="ACETYLTRANSFERASE (GNAT) FAMILY PROTEIN"/>
    <property type="match status" value="1"/>
</dbReference>
<dbReference type="SUPFAM" id="SSF55729">
    <property type="entry name" value="Acyl-CoA N-acyltransferases (Nat)"/>
    <property type="match status" value="1"/>
</dbReference>
<dbReference type="AlphaFoldDB" id="A0A2Y9AQV3"/>
<sequence length="157" mass="17359">MILREIRRARDADWPEIAEIFWRGVQEGAAPRYSEAQRRAWLPARPEPSAFAARLGEQAVWVAEEGRRVTGFLTLRADGYLDMAYVLPEMRGTGTAAALLAVLENHAAAQGLRRLTVRASDMARPFLARHGWTVIAPAPQTRDGIVIPATDMARALA</sequence>
<gene>
    <name evidence="2" type="ORF">BCF38_105294</name>
    <name evidence="3" type="ORF">SAMN05421539_105294</name>
</gene>
<reference evidence="2 4" key="2">
    <citation type="submission" date="2018-03" db="EMBL/GenBank/DDBJ databases">
        <title>Genomic Encyclopedia of Archaeal and Bacterial Type Strains, Phase II (KMG-II): from individual species to whole genera.</title>
        <authorList>
            <person name="Goeker M."/>
        </authorList>
    </citation>
    <scope>NUCLEOTIDE SEQUENCE [LARGE SCALE GENOMIC DNA]</scope>
    <source>
        <strain evidence="2 4">DSM 25227</strain>
    </source>
</reference>
<keyword evidence="3" id="KW-0808">Transferase</keyword>
<dbReference type="Proteomes" id="UP000245839">
    <property type="component" value="Unassembled WGS sequence"/>
</dbReference>
<dbReference type="InterPro" id="IPR052564">
    <property type="entry name" value="N-acetyltrans/Recomb-assoc"/>
</dbReference>
<evidence type="ECO:0000259" key="1">
    <source>
        <dbReference type="PROSITE" id="PS51186"/>
    </source>
</evidence>
<dbReference type="RefSeq" id="WP_109564766.1">
    <property type="nucleotide sequence ID" value="NZ_QGDJ01000005.1"/>
</dbReference>
<protein>
    <submittedName>
        <fullName evidence="3">Putative acetyltransferase</fullName>
    </submittedName>
</protein>
<dbReference type="PANTHER" id="PTHR43451:SF1">
    <property type="entry name" value="ACETYLTRANSFERASE"/>
    <property type="match status" value="1"/>
</dbReference>
<evidence type="ECO:0000313" key="3">
    <source>
        <dbReference type="EMBL" id="SSA46830.1"/>
    </source>
</evidence>